<gene>
    <name evidence="2" type="ORF">L3H44_09265</name>
</gene>
<dbReference type="EMBL" id="JAKJKU010000004">
    <property type="protein sequence ID" value="MCF6774589.1"/>
    <property type="molecule type" value="Genomic_DNA"/>
</dbReference>
<keyword evidence="2" id="KW-0378">Hydrolase</keyword>
<dbReference type="GO" id="GO:0016787">
    <property type="term" value="F:hydrolase activity"/>
    <property type="evidence" value="ECO:0007669"/>
    <property type="project" value="UniProtKB-KW"/>
</dbReference>
<dbReference type="PANTHER" id="PTHR47791">
    <property type="entry name" value="MEIOTICALLY UP-REGULATED GENE 191 PROTEIN"/>
    <property type="match status" value="1"/>
</dbReference>
<dbReference type="Proteomes" id="UP001200604">
    <property type="component" value="Unassembled WGS sequence"/>
</dbReference>
<feature type="region of interest" description="Disordered" evidence="1">
    <location>
        <begin position="1"/>
        <end position="49"/>
    </location>
</feature>
<dbReference type="InterPro" id="IPR005198">
    <property type="entry name" value="Glyco_hydro_76"/>
</dbReference>
<comment type="caution">
    <text evidence="2">The sequence shown here is derived from an EMBL/GenBank/DDBJ whole genome shotgun (WGS) entry which is preliminary data.</text>
</comment>
<evidence type="ECO:0000313" key="2">
    <source>
        <dbReference type="EMBL" id="MCF6774589.1"/>
    </source>
</evidence>
<dbReference type="Pfam" id="PF03663">
    <property type="entry name" value="Glyco_hydro_76"/>
    <property type="match status" value="1"/>
</dbReference>
<feature type="compositionally biased region" description="Low complexity" evidence="1">
    <location>
        <begin position="11"/>
        <end position="25"/>
    </location>
</feature>
<feature type="compositionally biased region" description="Basic and acidic residues" evidence="1">
    <location>
        <begin position="26"/>
        <end position="41"/>
    </location>
</feature>
<dbReference type="RefSeq" id="WP_082090297.1">
    <property type="nucleotide sequence ID" value="NZ_JAGSNY010000004.1"/>
</dbReference>
<dbReference type="Gene3D" id="1.50.10.20">
    <property type="match status" value="1"/>
</dbReference>
<proteinExistence type="predicted"/>
<dbReference type="InterPro" id="IPR008928">
    <property type="entry name" value="6-hairpin_glycosidase_sf"/>
</dbReference>
<dbReference type="SUPFAM" id="SSF48208">
    <property type="entry name" value="Six-hairpin glycosidases"/>
    <property type="match status" value="1"/>
</dbReference>
<organism evidence="2 3">
    <name type="scientific">Corynebacterium parakroppenstedtii</name>
    <dbReference type="NCBI Taxonomy" id="2828363"/>
    <lineage>
        <taxon>Bacteria</taxon>
        <taxon>Bacillati</taxon>
        <taxon>Actinomycetota</taxon>
        <taxon>Actinomycetes</taxon>
        <taxon>Mycobacteriales</taxon>
        <taxon>Corynebacteriaceae</taxon>
        <taxon>Corynebacterium</taxon>
    </lineage>
</organism>
<evidence type="ECO:0000313" key="3">
    <source>
        <dbReference type="Proteomes" id="UP001200604"/>
    </source>
</evidence>
<keyword evidence="3" id="KW-1185">Reference proteome</keyword>
<dbReference type="InterPro" id="IPR014512">
    <property type="entry name" value="O_gly_hydro"/>
</dbReference>
<sequence>MQDKRNSNQSDASADVTADATTGDAPAHEGSSRINHAEQISHRGSSLRPQRRQQELWEKWDHRADLAEDAIHERHARRVWGLPGTNLAVVSWPALTRDKFFLRWHYWWQAHYLDCLVDAASRRPLKSRSRRISRTMRGIRLRNGAPLTKNRYYDDKSWLALALDRAEGLGHGHQARSLKDLQQNIIDGVDSLTGVVPWRVGEAFYNVPTNGPAAIMMARMGRVDEAEALTDWMFENLINQDGLLIDGIRMKMDGPEPSTAVYAYNQGVALGACVEIAQRRREEAGITDDPSGAGSGVRAGAQAGSDVAMSSITRVHNLVHAIAVNLATDTGVIKGSGSGDGGLFRGILVRYLALVTTDLPDDQKLSRATKRLAGKLVVSTADAVWDQRLEVNGLPVFSADWTRQAEIPRAAGSIGGASGGAVAGSEIAERDLSVQLSGWMAIEAAARVVNNERLRGA</sequence>
<reference evidence="2 3" key="1">
    <citation type="submission" date="2022-01" db="EMBL/GenBank/DDBJ databases">
        <title>Identification and Characterization of Corynebacterium sp.</title>
        <authorList>
            <person name="Luo Q."/>
            <person name="Qu P."/>
            <person name="Chen Q."/>
        </authorList>
    </citation>
    <scope>NUCLEOTIDE SEQUENCE [LARGE SCALE GENOMIC DNA]</scope>
    <source>
        <strain evidence="2 3">MC-12</strain>
    </source>
</reference>
<dbReference type="GeneID" id="92727626"/>
<dbReference type="PIRSF" id="PIRSF021505">
    <property type="entry name" value="O_gly_hdrol"/>
    <property type="match status" value="1"/>
</dbReference>
<evidence type="ECO:0000256" key="1">
    <source>
        <dbReference type="SAM" id="MobiDB-lite"/>
    </source>
</evidence>
<dbReference type="PANTHER" id="PTHR47791:SF3">
    <property type="entry name" value="MEIOTICALLY UP-REGULATED GENE 191 PROTEIN"/>
    <property type="match status" value="1"/>
</dbReference>
<accession>A0ABS9HMV4</accession>
<name>A0ABS9HMV4_9CORY</name>
<dbReference type="InterPro" id="IPR053169">
    <property type="entry name" value="MUG_Protein"/>
</dbReference>
<protein>
    <submittedName>
        <fullName evidence="2">Glycoside hydrolase family 76</fullName>
    </submittedName>
</protein>